<feature type="non-terminal residue" evidence="1">
    <location>
        <position position="74"/>
    </location>
</feature>
<reference evidence="1" key="1">
    <citation type="submission" date="2016-05" db="EMBL/GenBank/DDBJ databases">
        <authorList>
            <person name="Lavstsen T."/>
            <person name="Jespersen J.S."/>
        </authorList>
    </citation>
    <scope>NUCLEOTIDE SEQUENCE</scope>
    <source>
        <tissue evidence="1">Brain</tissue>
    </source>
</reference>
<proteinExistence type="predicted"/>
<name>A0A1A7XJJ9_9TELE</name>
<protein>
    <submittedName>
        <fullName evidence="1">Uncharacterized protein</fullName>
    </submittedName>
</protein>
<sequence length="74" mass="8497">RAASSSDRTRLRRNRTGLLRGCGAHTQQSIDTLSSAYIRPLLTDFHHEAKENTTNTMQEITRLPTLQNEAVWRF</sequence>
<evidence type="ECO:0000313" key="1">
    <source>
        <dbReference type="EMBL" id="SBP17999.1"/>
    </source>
</evidence>
<organism evidence="1">
    <name type="scientific">Iconisemion striatum</name>
    <dbReference type="NCBI Taxonomy" id="60296"/>
    <lineage>
        <taxon>Eukaryota</taxon>
        <taxon>Metazoa</taxon>
        <taxon>Chordata</taxon>
        <taxon>Craniata</taxon>
        <taxon>Vertebrata</taxon>
        <taxon>Euteleostomi</taxon>
        <taxon>Actinopterygii</taxon>
        <taxon>Neopterygii</taxon>
        <taxon>Teleostei</taxon>
        <taxon>Neoteleostei</taxon>
        <taxon>Acanthomorphata</taxon>
        <taxon>Ovalentaria</taxon>
        <taxon>Atherinomorphae</taxon>
        <taxon>Cyprinodontiformes</taxon>
        <taxon>Nothobranchiidae</taxon>
        <taxon>Iconisemion</taxon>
    </lineage>
</organism>
<reference evidence="1" key="2">
    <citation type="submission" date="2016-06" db="EMBL/GenBank/DDBJ databases">
        <title>The genome of a short-lived fish provides insights into sex chromosome evolution and the genetic control of aging.</title>
        <authorList>
            <person name="Reichwald K."/>
            <person name="Felder M."/>
            <person name="Petzold A."/>
            <person name="Koch P."/>
            <person name="Groth M."/>
            <person name="Platzer M."/>
        </authorList>
    </citation>
    <scope>NUCLEOTIDE SEQUENCE</scope>
    <source>
        <tissue evidence="1">Brain</tissue>
    </source>
</reference>
<feature type="non-terminal residue" evidence="1">
    <location>
        <position position="1"/>
    </location>
</feature>
<dbReference type="EMBL" id="HADW01016599">
    <property type="protein sequence ID" value="SBP17999.1"/>
    <property type="molecule type" value="Transcribed_RNA"/>
</dbReference>
<dbReference type="AlphaFoldDB" id="A0A1A7XJJ9"/>
<gene>
    <name evidence="1" type="primary">Nfu_g_1_006259</name>
</gene>
<accession>A0A1A7XJJ9</accession>